<keyword evidence="6 9" id="KW-0769">Symport</keyword>
<feature type="transmembrane region" description="Helical" evidence="9">
    <location>
        <begin position="185"/>
        <end position="202"/>
    </location>
</feature>
<dbReference type="Proteomes" id="UP000526184">
    <property type="component" value="Unassembled WGS sequence"/>
</dbReference>
<dbReference type="EMBL" id="JABMKT010000035">
    <property type="protein sequence ID" value="NYV28336.1"/>
    <property type="molecule type" value="Genomic_DNA"/>
</dbReference>
<keyword evidence="3 9" id="KW-0813">Transport</keyword>
<reference evidence="10 11" key="1">
    <citation type="submission" date="2020-05" db="EMBL/GenBank/DDBJ databases">
        <title>Streptobacillus felis strain LHL191014123.</title>
        <authorList>
            <person name="Fawzy A."/>
            <person name="Rau J."/>
            <person name="Risse K."/>
            <person name="Schauerte N."/>
            <person name="Geiger C."/>
            <person name="Blom J."/>
            <person name="Imirzalioglu C."/>
            <person name="Falgenhauer J."/>
            <person name="Bach A."/>
            <person name="Herden C."/>
            <person name="Eisenberg T."/>
        </authorList>
    </citation>
    <scope>NUCLEOTIDE SEQUENCE [LARGE SCALE GENOMIC DNA]</scope>
    <source>
        <strain evidence="10 11">LHL191014123</strain>
    </source>
</reference>
<dbReference type="GO" id="GO:0005283">
    <property type="term" value="F:amino acid:sodium symporter activity"/>
    <property type="evidence" value="ECO:0007669"/>
    <property type="project" value="InterPro"/>
</dbReference>
<dbReference type="PANTHER" id="PTHR30330">
    <property type="entry name" value="AGSS FAMILY TRANSPORTER, SODIUM-ALANINE"/>
    <property type="match status" value="1"/>
</dbReference>
<feature type="transmembrane region" description="Helical" evidence="9">
    <location>
        <begin position="15"/>
        <end position="35"/>
    </location>
</feature>
<evidence type="ECO:0000313" key="11">
    <source>
        <dbReference type="Proteomes" id="UP000526184"/>
    </source>
</evidence>
<keyword evidence="8 9" id="KW-0472">Membrane</keyword>
<proteinExistence type="inferred from homology"/>
<comment type="similarity">
    <text evidence="2 9">Belongs to the alanine or glycine:cation symporter (AGCS) (TC 2.A.25) family.</text>
</comment>
<keyword evidence="11" id="KW-1185">Reference proteome</keyword>
<name>A0A7Z0PGI0_9FUSO</name>
<dbReference type="AlphaFoldDB" id="A0A7Z0PGI0"/>
<keyword evidence="7 9" id="KW-1133">Transmembrane helix</keyword>
<comment type="caution">
    <text evidence="10">The sequence shown here is derived from an EMBL/GenBank/DDBJ whole genome shotgun (WGS) entry which is preliminary data.</text>
</comment>
<dbReference type="NCBIfam" id="TIGR00835">
    <property type="entry name" value="agcS"/>
    <property type="match status" value="1"/>
</dbReference>
<evidence type="ECO:0000256" key="2">
    <source>
        <dbReference type="ARBA" id="ARBA00009261"/>
    </source>
</evidence>
<protein>
    <submittedName>
        <fullName evidence="10">Sodium:alanine symporter family protein</fullName>
    </submittedName>
</protein>
<evidence type="ECO:0000256" key="8">
    <source>
        <dbReference type="ARBA" id="ARBA00023136"/>
    </source>
</evidence>
<feature type="transmembrane region" description="Helical" evidence="9">
    <location>
        <begin position="417"/>
        <end position="435"/>
    </location>
</feature>
<accession>A0A7Z0PGI0</accession>
<keyword evidence="5 9" id="KW-0812">Transmembrane</keyword>
<evidence type="ECO:0000256" key="7">
    <source>
        <dbReference type="ARBA" id="ARBA00022989"/>
    </source>
</evidence>
<sequence>MDKILKINEVINNIVWGWPSLVLLVGIGIVLTLKLRMIQISKIKLILSNTLLKIFTKDTTLKGEITAFQSVATALAATVGTGNISGVAIAISTGGPGSIFWMWISALFGMATKFSEVVLAIVYRERKQEGGYNGGPMYYIKNGLKLPLLAKIFALFTVLASFGIGNMTQSNSISNAIRANFNVDVKITSILITIIAAIVLLGGIERISKVSETLVPIMAFFYIIGSLIVIVLNISEIPNAFYKIFSMAFSKQAAIGGFAGVTFKQIIRQGVARGVFTNEAGLGSAPIAHASAKTDHPVLQGMWGVFEVFMDTMVICTLTALVILVTNTWNSGLSGSELTSYAFNQGFNGGGYIVAIGLTLFAFSTILGWSFYGEKALIFLLGEKYVYFYRMIYIPIIFIGGIGGLKEVWAITDTLNGLMAIPNLIAVFMLQNVVIKMVKHYFKNPEKVIYLEDYEDVISE</sequence>
<feature type="transmembrane region" description="Helical" evidence="9">
    <location>
        <begin position="214"/>
        <end position="234"/>
    </location>
</feature>
<gene>
    <name evidence="10" type="ORF">HP397_05915</name>
</gene>
<evidence type="ECO:0000256" key="3">
    <source>
        <dbReference type="ARBA" id="ARBA00022448"/>
    </source>
</evidence>
<evidence type="ECO:0000256" key="4">
    <source>
        <dbReference type="ARBA" id="ARBA00022475"/>
    </source>
</evidence>
<dbReference type="InterPro" id="IPR001463">
    <property type="entry name" value="Na/Ala_symport"/>
</dbReference>
<evidence type="ECO:0000256" key="5">
    <source>
        <dbReference type="ARBA" id="ARBA00022692"/>
    </source>
</evidence>
<dbReference type="Pfam" id="PF01235">
    <property type="entry name" value="Na_Ala_symp"/>
    <property type="match status" value="1"/>
</dbReference>
<keyword evidence="4 9" id="KW-1003">Cell membrane</keyword>
<dbReference type="PANTHER" id="PTHR30330:SF3">
    <property type="entry name" value="TRANSCRIPTIONAL REGULATOR, LRP FAMILY"/>
    <property type="match status" value="1"/>
</dbReference>
<feature type="transmembrane region" description="Helical" evidence="9">
    <location>
        <begin position="71"/>
        <end position="93"/>
    </location>
</feature>
<feature type="transmembrane region" description="Helical" evidence="9">
    <location>
        <begin position="308"/>
        <end position="329"/>
    </location>
</feature>
<comment type="subcellular location">
    <subcellularLocation>
        <location evidence="1 9">Cell membrane</location>
        <topology evidence="1 9">Multi-pass membrane protein</topology>
    </subcellularLocation>
</comment>
<feature type="transmembrane region" description="Helical" evidence="9">
    <location>
        <begin position="349"/>
        <end position="373"/>
    </location>
</feature>
<evidence type="ECO:0000256" key="9">
    <source>
        <dbReference type="RuleBase" id="RU363064"/>
    </source>
</evidence>
<dbReference type="Gene3D" id="1.20.1740.10">
    <property type="entry name" value="Amino acid/polyamine transporter I"/>
    <property type="match status" value="1"/>
</dbReference>
<evidence type="ECO:0000313" key="10">
    <source>
        <dbReference type="EMBL" id="NYV28336.1"/>
    </source>
</evidence>
<evidence type="ECO:0000256" key="6">
    <source>
        <dbReference type="ARBA" id="ARBA00022847"/>
    </source>
</evidence>
<evidence type="ECO:0000256" key="1">
    <source>
        <dbReference type="ARBA" id="ARBA00004651"/>
    </source>
</evidence>
<feature type="transmembrane region" description="Helical" evidence="9">
    <location>
        <begin position="385"/>
        <end position="405"/>
    </location>
</feature>
<feature type="transmembrane region" description="Helical" evidence="9">
    <location>
        <begin position="144"/>
        <end position="165"/>
    </location>
</feature>
<dbReference type="PRINTS" id="PR00175">
    <property type="entry name" value="NAALASMPORT"/>
</dbReference>
<dbReference type="GO" id="GO:0005886">
    <property type="term" value="C:plasma membrane"/>
    <property type="evidence" value="ECO:0007669"/>
    <property type="project" value="UniProtKB-SubCell"/>
</dbReference>
<dbReference type="FunFam" id="1.20.1740.10:FF:000004">
    <property type="entry name" value="Sodium:alanine symporter family protein"/>
    <property type="match status" value="1"/>
</dbReference>
<dbReference type="RefSeq" id="WP_180136316.1">
    <property type="nucleotide sequence ID" value="NZ_JABMKT010000035.1"/>
</dbReference>
<organism evidence="10 11">
    <name type="scientific">Streptobacillus felis</name>
    <dbReference type="NCBI Taxonomy" id="1384509"/>
    <lineage>
        <taxon>Bacteria</taxon>
        <taxon>Fusobacteriati</taxon>
        <taxon>Fusobacteriota</taxon>
        <taxon>Fusobacteriia</taxon>
        <taxon>Fusobacteriales</taxon>
        <taxon>Leptotrichiaceae</taxon>
        <taxon>Streptobacillus</taxon>
    </lineage>
</organism>